<protein>
    <submittedName>
        <fullName evidence="8">Retroelement</fullName>
    </submittedName>
</protein>
<dbReference type="Gene3D" id="3.30.420.10">
    <property type="entry name" value="Ribonuclease H-like superfamily/Ribonuclease H"/>
    <property type="match status" value="1"/>
</dbReference>
<dbReference type="Pfam" id="PF25597">
    <property type="entry name" value="SH3_retrovirus"/>
    <property type="match status" value="1"/>
</dbReference>
<proteinExistence type="predicted"/>
<dbReference type="InterPro" id="IPR001584">
    <property type="entry name" value="Integrase_cat-core"/>
</dbReference>
<dbReference type="InterPro" id="IPR036397">
    <property type="entry name" value="RNaseH_sf"/>
</dbReference>
<dbReference type="InterPro" id="IPR013103">
    <property type="entry name" value="RVT_2"/>
</dbReference>
<evidence type="ECO:0000256" key="2">
    <source>
        <dbReference type="ARBA" id="ARBA00022723"/>
    </source>
</evidence>
<feature type="region of interest" description="Disordered" evidence="5">
    <location>
        <begin position="48"/>
        <end position="71"/>
    </location>
</feature>
<feature type="domain" description="Integrase catalytic" evidence="6">
    <location>
        <begin position="1000"/>
        <end position="1166"/>
    </location>
</feature>
<dbReference type="Pfam" id="PF14223">
    <property type="entry name" value="Retrotran_gag_2"/>
    <property type="match status" value="1"/>
</dbReference>
<dbReference type="GO" id="GO:0046872">
    <property type="term" value="F:metal ion binding"/>
    <property type="evidence" value="ECO:0007669"/>
    <property type="project" value="UniProtKB-KW"/>
</dbReference>
<dbReference type="SUPFAM" id="SSF53098">
    <property type="entry name" value="Ribonuclease H-like"/>
    <property type="match status" value="1"/>
</dbReference>
<evidence type="ECO:0000313" key="8">
    <source>
        <dbReference type="EMBL" id="AAM08852.2"/>
    </source>
</evidence>
<dbReference type="PANTHER" id="PTHR42648:SF21">
    <property type="entry name" value="CYSTEINE-RICH RLK (RECEPTOR-LIKE PROTEIN KINASE) 8"/>
    <property type="match status" value="1"/>
</dbReference>
<reference evidence="8" key="2">
    <citation type="submission" date="2002-09" db="EMBL/GenBank/DDBJ databases">
        <title>Genomic sequence for Oryza sativa, Nipponbare strain, clone OSJNBa0061H20, from chromosome 10, complete sequence.</title>
        <authorList>
            <person name="McCombie W.R."/>
            <person name="de la Bastide M."/>
            <person name="Spiegel L."/>
            <person name="Preston R."/>
            <person name="Ferraro K."/>
            <person name="Kuit K."/>
            <person name="Nascimento L."/>
            <person name="Zutavern T."/>
            <person name="Balija V."/>
            <person name="Bell M."/>
            <person name="Baker J."/>
            <person name="Santos L."/>
            <person name="Miller B."/>
            <person name="Katzenberger F."/>
            <person name="Muller S."/>
            <person name="King L."/>
            <person name="Yang C."/>
            <person name="Dike S."/>
            <person name="O'Shaughnessy A."/>
            <person name="Palmer L."/>
            <person name="Dedhia N."/>
        </authorList>
    </citation>
    <scope>NUCLEOTIDE SEQUENCE</scope>
</reference>
<dbReference type="GO" id="GO:0006508">
    <property type="term" value="P:proteolysis"/>
    <property type="evidence" value="ECO:0007669"/>
    <property type="project" value="UniProtKB-KW"/>
</dbReference>
<feature type="region of interest" description="Disordered" evidence="5">
    <location>
        <begin position="376"/>
        <end position="410"/>
    </location>
</feature>
<feature type="region of interest" description="Disordered" evidence="5">
    <location>
        <begin position="753"/>
        <end position="802"/>
    </location>
</feature>
<keyword evidence="1" id="KW-0645">Protease</keyword>
<feature type="compositionally biased region" description="Basic and acidic residues" evidence="5">
    <location>
        <begin position="379"/>
        <end position="390"/>
    </location>
</feature>
<accession>Q8S5H3</accession>
<dbReference type="InterPro" id="IPR039537">
    <property type="entry name" value="Retrotran_Ty1/copia-like"/>
</dbReference>
<dbReference type="CDD" id="cd09272">
    <property type="entry name" value="RNase_HI_RT_Ty1"/>
    <property type="match status" value="1"/>
</dbReference>
<dbReference type="GO" id="GO:0015074">
    <property type="term" value="P:DNA integration"/>
    <property type="evidence" value="ECO:0007669"/>
    <property type="project" value="InterPro"/>
</dbReference>
<feature type="compositionally biased region" description="Basic and acidic residues" evidence="5">
    <location>
        <begin position="772"/>
        <end position="790"/>
    </location>
</feature>
<dbReference type="GO" id="GO:0004190">
    <property type="term" value="F:aspartic-type endopeptidase activity"/>
    <property type="evidence" value="ECO:0007669"/>
    <property type="project" value="UniProtKB-KW"/>
</dbReference>
<evidence type="ECO:0000256" key="5">
    <source>
        <dbReference type="SAM" id="MobiDB-lite"/>
    </source>
</evidence>
<evidence type="ECO:0000256" key="4">
    <source>
        <dbReference type="ARBA" id="ARBA00022801"/>
    </source>
</evidence>
<dbReference type="InterPro" id="IPR025724">
    <property type="entry name" value="GAG-pre-integrase_dom"/>
</dbReference>
<feature type="compositionally biased region" description="Polar residues" evidence="5">
    <location>
        <begin position="1268"/>
        <end position="1279"/>
    </location>
</feature>
<evidence type="ECO:0000256" key="3">
    <source>
        <dbReference type="ARBA" id="ARBA00022750"/>
    </source>
</evidence>
<evidence type="ECO:0000313" key="9">
    <source>
        <dbReference type="Proteomes" id="UP000000763"/>
    </source>
</evidence>
<dbReference type="Pfam" id="PF00665">
    <property type="entry name" value="rve"/>
    <property type="match status" value="1"/>
</dbReference>
<name>Q8S5H3_ORYSJ</name>
<organism evidence="8 9">
    <name type="scientific">Oryza sativa subsp. japonica</name>
    <name type="common">Rice</name>
    <dbReference type="NCBI Taxonomy" id="39947"/>
    <lineage>
        <taxon>Eukaryota</taxon>
        <taxon>Viridiplantae</taxon>
        <taxon>Streptophyta</taxon>
        <taxon>Embryophyta</taxon>
        <taxon>Tracheophyta</taxon>
        <taxon>Spermatophyta</taxon>
        <taxon>Magnoliopsida</taxon>
        <taxon>Liliopsida</taxon>
        <taxon>Poales</taxon>
        <taxon>Poaceae</taxon>
        <taxon>BOP clade</taxon>
        <taxon>Oryzoideae</taxon>
        <taxon>Oryzeae</taxon>
        <taxon>Oryzinae</taxon>
        <taxon>Oryza</taxon>
        <taxon>Oryza sativa</taxon>
    </lineage>
</organism>
<keyword evidence="4" id="KW-0378">Hydrolase</keyword>
<feature type="compositionally biased region" description="Polar residues" evidence="5">
    <location>
        <begin position="391"/>
        <end position="405"/>
    </location>
</feature>
<evidence type="ECO:0000259" key="6">
    <source>
        <dbReference type="PROSITE" id="PS50994"/>
    </source>
</evidence>
<reference evidence="9" key="4">
    <citation type="journal article" date="2008" name="Nucleic Acids Res.">
        <title>The rice annotation project database (RAP-DB): 2008 update.</title>
        <authorList>
            <consortium name="The rice annotation project (RAP)"/>
        </authorList>
    </citation>
    <scope>GENOME REANNOTATION</scope>
    <source>
        <strain evidence="9">cv. Nipponbare</strain>
    </source>
</reference>
<dbReference type="InterPro" id="IPR012337">
    <property type="entry name" value="RNaseH-like_sf"/>
</dbReference>
<dbReference type="Pfam" id="PF13976">
    <property type="entry name" value="gag_pre-integrs"/>
    <property type="match status" value="1"/>
</dbReference>
<dbReference type="PANTHER" id="PTHR42648">
    <property type="entry name" value="TRANSPOSASE, PUTATIVE-RELATED"/>
    <property type="match status" value="1"/>
</dbReference>
<dbReference type="InterPro" id="IPR057670">
    <property type="entry name" value="SH3_retrovirus"/>
</dbReference>
<accession>Q8S5M1</accession>
<dbReference type="GO" id="GO:0003676">
    <property type="term" value="F:nucleic acid binding"/>
    <property type="evidence" value="ECO:0007669"/>
    <property type="project" value="InterPro"/>
</dbReference>
<evidence type="ECO:0000256" key="1">
    <source>
        <dbReference type="ARBA" id="ARBA00022670"/>
    </source>
</evidence>
<dbReference type="SUPFAM" id="SSF56672">
    <property type="entry name" value="DNA/RNA polymerases"/>
    <property type="match status" value="1"/>
</dbReference>
<dbReference type="InterPro" id="IPR054722">
    <property type="entry name" value="PolX-like_BBD"/>
</dbReference>
<gene>
    <name evidence="8" type="primary">OSJNBa0061H20.16</name>
    <name evidence="7" type="ORF">OSJNBa0011A24.2</name>
</gene>
<dbReference type="EMBL" id="AC113337">
    <property type="protein sequence ID" value="AAM08852.2"/>
    <property type="molecule type" value="Genomic_DNA"/>
</dbReference>
<keyword evidence="2" id="KW-0479">Metal-binding</keyword>
<evidence type="ECO:0000313" key="7">
    <source>
        <dbReference type="EMBL" id="AAM01150.2"/>
    </source>
</evidence>
<feature type="region of interest" description="Disordered" evidence="5">
    <location>
        <begin position="1246"/>
        <end position="1342"/>
    </location>
</feature>
<dbReference type="InterPro" id="IPR043502">
    <property type="entry name" value="DNA/RNA_pol_sf"/>
</dbReference>
<feature type="compositionally biased region" description="Acidic residues" evidence="5">
    <location>
        <begin position="1255"/>
        <end position="1265"/>
    </location>
</feature>
<dbReference type="PROSITE" id="PS50994">
    <property type="entry name" value="INTEGRASE"/>
    <property type="match status" value="1"/>
</dbReference>
<dbReference type="EMBL" id="AC113336">
    <property type="protein sequence ID" value="AAM01150.2"/>
    <property type="molecule type" value="Genomic_DNA"/>
</dbReference>
<reference evidence="7" key="1">
    <citation type="submission" date="2002-09" db="EMBL/GenBank/DDBJ databases">
        <title>Genomic sequence for Oryza sativa, Nipponbare strain, clone OSJNBa0011A24, from chromosome 10, complete sequence.</title>
        <authorList>
            <person name="McCombie W.R."/>
            <person name="de la Bastide M."/>
            <person name="Spiegel L."/>
            <person name="Preston R."/>
            <person name="Ferraro K."/>
            <person name="Kuit K."/>
            <person name="Nascimento L."/>
            <person name="Zutavern T."/>
            <person name="Balija V."/>
            <person name="Bell M."/>
            <person name="Baker J."/>
            <person name="Santos L."/>
            <person name="Miller B."/>
            <person name="Katzenberger F."/>
            <person name="Muller S."/>
            <person name="King L."/>
            <person name="Yang C."/>
            <person name="Dike S."/>
            <person name="O'Shaughnessy A."/>
            <person name="Palmer L."/>
            <person name="Dedhia N."/>
        </authorList>
    </citation>
    <scope>NUCLEOTIDE SEQUENCE</scope>
</reference>
<dbReference type="Proteomes" id="UP000000763">
    <property type="component" value="Chromosome 10"/>
</dbReference>
<keyword evidence="3" id="KW-0064">Aspartyl protease</keyword>
<dbReference type="Pfam" id="PF22936">
    <property type="entry name" value="Pol_BBD"/>
    <property type="match status" value="1"/>
</dbReference>
<sequence>MEELCAYGMRSRIWKESKFGTFGYVKFISSICVSPGFGGLTGGAPAVRPAAHRRSDRRHLGGSTGGHTAVRPVATGVSNRHFRRFDRSIYIGQTDVHQAVRPAQLLRMQSYIMSENYDIWRKVSHPYVIPEAINTDALKTEFENNCKARNILLSGISRSEYDRVAHLETAHEIWNALRNFHQGTNNIKELRRDLFKKEYIKFEMKSGKALDNYLSRFNKILSDLRSVDSSYDVNYPQSEISRHFLNGLDMSIWEMKVTSIEESVNMSTLTLDSLYTKLKTHEMNILSRKVDSKSSVLVSSSSSLIVDASSSMPSFLAAFNATSDYQLEQIEEEDLALVANRIARAMNNVRNRKRGGPNRCFECGSIDYLRSHCPKLGRGKREDKDGEKTNNNKPNNYKSKGSNQGKKMENHRKAFQQVCAAFEPLSDVDGESGDDDKGKNVSDVCFMVRGESDTEYEDNEVSAFEEVINILSAKNKKCEKMYKKQEFIIESLKSKIDRLKSLIPNDDDCENCEVLMNEISKIRDVNAAHDLKNRSSFACCFALHTRTLDELFLTKKLLQKYQIAFHASLMFNMISAKKLKQPHDVLDCSTCNLKKMKLKDALGRVEFMEDVVKNNEVLSCPKCRKSKGVMVSTNNRGLGFDPYAHNSRHPPVVLGVGARGGEILIKNDTNKTVFKSAGIMSTMNSSSSKSNVVHAKPLVSACVAKSSCSNNVSKQREKYTCSFCGKDGHIVGFCFRLAHKQKKEREIAFAKSKWQKSGFPSRKPVRPQWVPRSDRQPVRPAEQPRSDRIPVRPAVQRRSDRPPALVARKENVWIVDSGCSRHMTGDKNWFSSLKKASKTESIVFADASTSAVVATGLVKVNENFELKNVALVKDLKYNLLSVSQIVDENFEVHFKKTGSKVFDSCGDSVLNISRYGRVFKADFENSVSPVITCLVAKFDKAVMFWHRRLGHVGFDHLTRLSGLDLVRGLPKLKKDFDLVCTPCRHAKMISTSHAPIVSVMMDAPGQLLHMDTVGPARVQSVGGKWYVLVIVEDFSRYSWVFFMATKDEAFQHFRGLFLRLELEFPGSLKRIRSDNGGEFKNASFEQFCNERGLEHEFSSPCVHQQNGVVERKNRVLVEMARTMLDEYKTPRKFWAEAINTACYISNRVFLRSKLGKTSYELRFGHQPKVSHLRVFGCKCFVLKSGNLDKFEARSTDGLFLGYPAHTRGYRVLILGTNKIVGTCEVSFDEASPGTRLDIAGTLSQVQGEDGRIFEDESDYDDDDEVGSAGQTGRQASQIAGTPPVRPAHEERSDRPGSSGSGTVDADRDGPPENSTSTSTETERGSTSEVAAPLHIQRRHLPEQIIGNIGERTTRSKVMTHDVCANSAFVASFEPKDVSHALTDESWINAMHEELENFKRNKVWTLVAPPSGHNVIGTKWVFKNKQNEDGLIVRNKARLIAQGFTQVEGLGFHETFALVARIEAIRLLLAFAASKGFNLYQMDVKSVFLNGFIQEEVYVKQPPGFENPDFPNHVFKLSKALYGLKLAPRAWYDRLKNFLLAKGFTMGKVDKTLFVLKHGDNQLFVQIYVDDIIFGCSTHAVVVDFAETMRREFEMSMMGELSYFLELQIKQTPQAVLDPDEDGEAVDQKEYRSMNGSLLYLTASRPDIQFAVCLCARFQASPRASHRQAVKRIMRYLNHTLEFGIWYSTSSSICLSGYSDADFGGCRIDRKSTSGTCHFLGTSLIAWSSRKQSSVAQSTAESEYVAAASCCSQILWLLSTLKDYGLTFEKVPLFCDNTSAINIAKNPVQHSRTKHIDIRFHFLRDHVEKGDVEL</sequence>
<dbReference type="Pfam" id="PF07727">
    <property type="entry name" value="RVT_2"/>
    <property type="match status" value="1"/>
</dbReference>
<reference evidence="9" key="3">
    <citation type="journal article" date="2005" name="Nature">
        <title>The map-based sequence of the rice genome.</title>
        <authorList>
            <consortium name="International rice genome sequencing project (IRGSP)"/>
            <person name="Matsumoto T."/>
            <person name="Wu J."/>
            <person name="Kanamori H."/>
            <person name="Katayose Y."/>
            <person name="Fujisawa M."/>
            <person name="Namiki N."/>
            <person name="Mizuno H."/>
            <person name="Yamamoto K."/>
            <person name="Antonio B.A."/>
            <person name="Baba T."/>
            <person name="Sakata K."/>
            <person name="Nagamura Y."/>
            <person name="Aoki H."/>
            <person name="Arikawa K."/>
            <person name="Arita K."/>
            <person name="Bito T."/>
            <person name="Chiden Y."/>
            <person name="Fujitsuka N."/>
            <person name="Fukunaka R."/>
            <person name="Hamada M."/>
            <person name="Harada C."/>
            <person name="Hayashi A."/>
            <person name="Hijishita S."/>
            <person name="Honda M."/>
            <person name="Hosokawa S."/>
            <person name="Ichikawa Y."/>
            <person name="Idonuma A."/>
            <person name="Iijima M."/>
            <person name="Ikeda M."/>
            <person name="Ikeno M."/>
            <person name="Ito K."/>
            <person name="Ito S."/>
            <person name="Ito T."/>
            <person name="Ito Y."/>
            <person name="Ito Y."/>
            <person name="Iwabuchi A."/>
            <person name="Kamiya K."/>
            <person name="Karasawa W."/>
            <person name="Kurita K."/>
            <person name="Katagiri S."/>
            <person name="Kikuta A."/>
            <person name="Kobayashi H."/>
            <person name="Kobayashi N."/>
            <person name="Machita K."/>
            <person name="Maehara T."/>
            <person name="Masukawa M."/>
            <person name="Mizubayashi T."/>
            <person name="Mukai Y."/>
            <person name="Nagasaki H."/>
            <person name="Nagata Y."/>
            <person name="Naito S."/>
            <person name="Nakashima M."/>
            <person name="Nakama Y."/>
            <person name="Nakamichi Y."/>
            <person name="Nakamura M."/>
            <person name="Meguro A."/>
            <person name="Negishi M."/>
            <person name="Ohta I."/>
            <person name="Ohta T."/>
            <person name="Okamoto M."/>
            <person name="Ono N."/>
            <person name="Saji S."/>
            <person name="Sakaguchi M."/>
            <person name="Sakai K."/>
            <person name="Shibata M."/>
            <person name="Shimokawa T."/>
            <person name="Song J."/>
            <person name="Takazaki Y."/>
            <person name="Terasawa K."/>
            <person name="Tsugane M."/>
            <person name="Tsuji K."/>
            <person name="Ueda S."/>
            <person name="Waki K."/>
            <person name="Yamagata H."/>
            <person name="Yamamoto M."/>
            <person name="Yamamoto S."/>
            <person name="Yamane H."/>
            <person name="Yoshiki S."/>
            <person name="Yoshihara R."/>
            <person name="Yukawa K."/>
            <person name="Zhong H."/>
            <person name="Yano M."/>
            <person name="Yuan Q."/>
            <person name="Ouyang S."/>
            <person name="Liu J."/>
            <person name="Jones K.M."/>
            <person name="Gansberger K."/>
            <person name="Moffat K."/>
            <person name="Hill J."/>
            <person name="Bera J."/>
            <person name="Fadrosh D."/>
            <person name="Jin S."/>
            <person name="Johri S."/>
            <person name="Kim M."/>
            <person name="Overton L."/>
            <person name="Reardon M."/>
            <person name="Tsitrin T."/>
            <person name="Vuong H."/>
            <person name="Weaver B."/>
            <person name="Ciecko A."/>
            <person name="Tallon L."/>
            <person name="Jackson J."/>
            <person name="Pai G."/>
            <person name="Aken S.V."/>
            <person name="Utterback T."/>
            <person name="Reidmuller S."/>
            <person name="Feldblyum T."/>
            <person name="Hsiao J."/>
            <person name="Zismann V."/>
            <person name="Iobst S."/>
            <person name="de Vazeille A.R."/>
            <person name="Buell C.R."/>
            <person name="Ying K."/>
            <person name="Li Y."/>
            <person name="Lu T."/>
            <person name="Huang Y."/>
            <person name="Zhao Q."/>
            <person name="Feng Q."/>
            <person name="Zhang L."/>
            <person name="Zhu J."/>
            <person name="Weng Q."/>
            <person name="Mu J."/>
            <person name="Lu Y."/>
            <person name="Fan D."/>
            <person name="Liu Y."/>
            <person name="Guan J."/>
            <person name="Zhang Y."/>
            <person name="Yu S."/>
            <person name="Liu X."/>
            <person name="Zhang Y."/>
            <person name="Hong G."/>
            <person name="Han B."/>
            <person name="Choisne N."/>
            <person name="Demange N."/>
            <person name="Orjeda G."/>
            <person name="Samain S."/>
            <person name="Cattolico L."/>
            <person name="Pelletier E."/>
            <person name="Couloux A."/>
            <person name="Segurens B."/>
            <person name="Wincker P."/>
            <person name="D'Hont A."/>
            <person name="Scarpelli C."/>
            <person name="Weissenbach J."/>
            <person name="Salanoubat M."/>
            <person name="Quetier F."/>
            <person name="Yu Y."/>
            <person name="Kim H.R."/>
            <person name="Rambo T."/>
            <person name="Currie J."/>
            <person name="Collura K."/>
            <person name="Luo M."/>
            <person name="Yang T."/>
            <person name="Ammiraju J.S.S."/>
            <person name="Engler F."/>
            <person name="Soderlund C."/>
            <person name="Wing R.A."/>
            <person name="Palmer L.E."/>
            <person name="de la Bastide M."/>
            <person name="Spiegel L."/>
            <person name="Nascimento L."/>
            <person name="Zutavern T."/>
            <person name="O'Shaughnessy A."/>
            <person name="Dike S."/>
            <person name="Dedhia N."/>
            <person name="Preston R."/>
            <person name="Balija V."/>
            <person name="McCombie W.R."/>
            <person name="Chow T."/>
            <person name="Chen H."/>
            <person name="Chung M."/>
            <person name="Chen C."/>
            <person name="Shaw J."/>
            <person name="Wu H."/>
            <person name="Hsiao K."/>
            <person name="Chao Y."/>
            <person name="Chu M."/>
            <person name="Cheng C."/>
            <person name="Hour A."/>
            <person name="Lee P."/>
            <person name="Lin S."/>
            <person name="Lin Y."/>
            <person name="Liou J."/>
            <person name="Liu S."/>
            <person name="Hsing Y."/>
            <person name="Raghuvanshi S."/>
            <person name="Mohanty A."/>
            <person name="Bharti A.K."/>
            <person name="Gaur A."/>
            <person name="Gupta V."/>
            <person name="Kumar D."/>
            <person name="Ravi V."/>
            <person name="Vij S."/>
            <person name="Kapur A."/>
            <person name="Khurana P."/>
            <person name="Khurana P."/>
            <person name="Khurana J.P."/>
            <person name="Tyagi A.K."/>
            <person name="Gaikwad K."/>
            <person name="Singh A."/>
            <person name="Dalal V."/>
            <person name="Srivastava S."/>
            <person name="Dixit A."/>
            <person name="Pal A.K."/>
            <person name="Ghazi I.A."/>
            <person name="Yadav M."/>
            <person name="Pandit A."/>
            <person name="Bhargava A."/>
            <person name="Sureshbabu K."/>
            <person name="Batra K."/>
            <person name="Sharma T.R."/>
            <person name="Mohapatra T."/>
            <person name="Singh N.K."/>
            <person name="Messing J."/>
            <person name="Nelson A.B."/>
            <person name="Fuks G."/>
            <person name="Kavchok S."/>
            <person name="Keizer G."/>
            <person name="Linton E."/>
            <person name="Llaca V."/>
            <person name="Song R."/>
            <person name="Tanyolac B."/>
            <person name="Young S."/>
            <person name="Ho-Il K."/>
            <person name="Hahn J.H."/>
            <person name="Sangsakoo G."/>
            <person name="Vanavichit A."/>
            <person name="de Mattos Luiz.A.T."/>
            <person name="Zimmer P.D."/>
            <person name="Malone G."/>
            <person name="Dellagostin O."/>
            <person name="de Oliveira A.C."/>
            <person name="Bevan M."/>
            <person name="Bancroft I."/>
            <person name="Minx P."/>
            <person name="Cordum H."/>
            <person name="Wilson R."/>
            <person name="Cheng Z."/>
            <person name="Jin W."/>
            <person name="Jiang J."/>
            <person name="Leong S.A."/>
            <person name="Iwama H."/>
            <person name="Gojobori T."/>
            <person name="Itoh T."/>
            <person name="Niimura Y."/>
            <person name="Fujii Y."/>
            <person name="Habara T."/>
            <person name="Sakai H."/>
            <person name="Sato Y."/>
            <person name="Wilson G."/>
            <person name="Kumar K."/>
            <person name="McCouch S."/>
            <person name="Juretic N."/>
            <person name="Hoen D."/>
            <person name="Wright S."/>
            <person name="Bruskiewich R."/>
            <person name="Bureau T."/>
            <person name="Miyao A."/>
            <person name="Hirochika H."/>
            <person name="Nishikawa T."/>
            <person name="Kadowaki K."/>
            <person name="Sugiura M."/>
            <person name="Burr B."/>
            <person name="Sasaki T."/>
        </authorList>
    </citation>
    <scope>NUCLEOTIDE SEQUENCE [LARGE SCALE GENOMIC DNA]</scope>
    <source>
        <strain evidence="9">cv. Nipponbare</strain>
    </source>
</reference>